<dbReference type="InterPro" id="IPR013766">
    <property type="entry name" value="Thioredoxin_domain"/>
</dbReference>
<proteinExistence type="predicted"/>
<protein>
    <recommendedName>
        <fullName evidence="2">Thioredoxin domain-containing protein</fullName>
    </recommendedName>
</protein>
<reference evidence="4" key="2">
    <citation type="submission" date="2023-11" db="UniProtKB">
        <authorList>
            <consortium name="WormBaseParasite"/>
        </authorList>
    </citation>
    <scope>IDENTIFICATION</scope>
</reference>
<keyword evidence="1" id="KW-0732">Signal</keyword>
<evidence type="ECO:0000259" key="2">
    <source>
        <dbReference type="PROSITE" id="PS51352"/>
    </source>
</evidence>
<sequence>MCTWWRIVVAFLLINSVKYCFSVVLVGNDSNFDSLITGYELTLLKFSAEWCHFSQMLAPVFEQASEKITELTKNGKAAFITIDCESSQDLCSKHNIRKYPTVKVTKYGKILKREYRDQRTVEAFVKFVEDNLKLPVDIINGNQASPDRIHDLWVNKSNDKNTILALVNNMKAKNSHVDIFKKVASIERDSCAFVLIYNLTMNDERLSLYDRLANKITTRTILKNADLPAVHNWVIKACTSLVRELTFANAEEITEERLPLMLLFYHPKNKTIADRFTEFARNHLSHLQETINIVTADGVTFSHPLAHLGKSESDLPFICLDSFAHMYVYPGSIDTALSDPKYLNQFVEDLKSGKLHLEYHYGSDAFTSTASSAAAAETETPVKVTTPHTSVFQRLTPSRMRYTIIHDEF</sequence>
<dbReference type="Pfam" id="PF13848">
    <property type="entry name" value="Thioredoxin_6"/>
    <property type="match status" value="1"/>
</dbReference>
<evidence type="ECO:0000313" key="4">
    <source>
        <dbReference type="WBParaSite" id="TREG1_131730.1"/>
    </source>
</evidence>
<dbReference type="GO" id="GO:0003756">
    <property type="term" value="F:protein disulfide isomerase activity"/>
    <property type="evidence" value="ECO:0007669"/>
    <property type="project" value="TreeGrafter"/>
</dbReference>
<evidence type="ECO:0000256" key="1">
    <source>
        <dbReference type="SAM" id="SignalP"/>
    </source>
</evidence>
<organism evidence="3 4">
    <name type="scientific">Trichobilharzia regenti</name>
    <name type="common">Nasal bird schistosome</name>
    <dbReference type="NCBI Taxonomy" id="157069"/>
    <lineage>
        <taxon>Eukaryota</taxon>
        <taxon>Metazoa</taxon>
        <taxon>Spiralia</taxon>
        <taxon>Lophotrochozoa</taxon>
        <taxon>Platyhelminthes</taxon>
        <taxon>Trematoda</taxon>
        <taxon>Digenea</taxon>
        <taxon>Strigeidida</taxon>
        <taxon>Schistosomatoidea</taxon>
        <taxon>Schistosomatidae</taxon>
        <taxon>Trichobilharzia</taxon>
    </lineage>
</organism>
<accession>A0AA85J015</accession>
<keyword evidence="3" id="KW-1185">Reference proteome</keyword>
<dbReference type="AlphaFoldDB" id="A0AA85J015"/>
<name>A0AA85J015_TRIRE</name>
<dbReference type="PANTHER" id="PTHR46295:SF1">
    <property type="entry name" value="ENDOPLASMIC RETICULUM RESIDENT PROTEIN 44"/>
    <property type="match status" value="1"/>
</dbReference>
<feature type="domain" description="Thioredoxin" evidence="2">
    <location>
        <begin position="12"/>
        <end position="133"/>
    </location>
</feature>
<dbReference type="InterPro" id="IPR036249">
    <property type="entry name" value="Thioredoxin-like_sf"/>
</dbReference>
<feature type="signal peptide" evidence="1">
    <location>
        <begin position="1"/>
        <end position="22"/>
    </location>
</feature>
<dbReference type="GO" id="GO:0005789">
    <property type="term" value="C:endoplasmic reticulum membrane"/>
    <property type="evidence" value="ECO:0007669"/>
    <property type="project" value="TreeGrafter"/>
</dbReference>
<dbReference type="PROSITE" id="PS51352">
    <property type="entry name" value="THIOREDOXIN_2"/>
    <property type="match status" value="1"/>
</dbReference>
<dbReference type="GO" id="GO:0006457">
    <property type="term" value="P:protein folding"/>
    <property type="evidence" value="ECO:0007669"/>
    <property type="project" value="TreeGrafter"/>
</dbReference>
<dbReference type="WBParaSite" id="TREG1_131730.1">
    <property type="protein sequence ID" value="TREG1_131730.1"/>
    <property type="gene ID" value="TREG1_131730"/>
</dbReference>
<dbReference type="GO" id="GO:0005793">
    <property type="term" value="C:endoplasmic reticulum-Golgi intermediate compartment"/>
    <property type="evidence" value="ECO:0007669"/>
    <property type="project" value="TreeGrafter"/>
</dbReference>
<evidence type="ECO:0000313" key="3">
    <source>
        <dbReference type="Proteomes" id="UP000050795"/>
    </source>
</evidence>
<dbReference type="SUPFAM" id="SSF52833">
    <property type="entry name" value="Thioredoxin-like"/>
    <property type="match status" value="2"/>
</dbReference>
<dbReference type="Proteomes" id="UP000050795">
    <property type="component" value="Unassembled WGS sequence"/>
</dbReference>
<reference evidence="3" key="1">
    <citation type="submission" date="2022-06" db="EMBL/GenBank/DDBJ databases">
        <authorList>
            <person name="Berger JAMES D."/>
            <person name="Berger JAMES D."/>
        </authorList>
    </citation>
    <scope>NUCLEOTIDE SEQUENCE [LARGE SCALE GENOMIC DNA]</scope>
</reference>
<dbReference type="Gene3D" id="3.40.30.10">
    <property type="entry name" value="Glutaredoxin"/>
    <property type="match status" value="2"/>
</dbReference>
<dbReference type="PANTHER" id="PTHR46295">
    <property type="entry name" value="ENDOPLASMIC RETICULUM RESIDENT PROTEIN 44"/>
    <property type="match status" value="1"/>
</dbReference>
<dbReference type="Pfam" id="PF00085">
    <property type="entry name" value="Thioredoxin"/>
    <property type="match status" value="1"/>
</dbReference>
<dbReference type="InterPro" id="IPR052643">
    <property type="entry name" value="ERP44"/>
</dbReference>
<feature type="chain" id="PRO_5041713072" description="Thioredoxin domain-containing protein" evidence="1">
    <location>
        <begin position="23"/>
        <end position="409"/>
    </location>
</feature>